<dbReference type="GO" id="GO:0031966">
    <property type="term" value="C:mitochondrial membrane"/>
    <property type="evidence" value="ECO:0007669"/>
    <property type="project" value="UniProtKB-SubCell"/>
</dbReference>
<evidence type="ECO:0000256" key="1">
    <source>
        <dbReference type="ARBA" id="ARBA00004325"/>
    </source>
</evidence>
<evidence type="ECO:0000256" key="9">
    <source>
        <dbReference type="ARBA" id="ARBA00048778"/>
    </source>
</evidence>
<dbReference type="InterPro" id="IPR050747">
    <property type="entry name" value="Mitochondrial_chaperone_BCS1"/>
</dbReference>
<feature type="domain" description="BCS1 N-terminal" evidence="11">
    <location>
        <begin position="24"/>
        <end position="104"/>
    </location>
</feature>
<evidence type="ECO:0000259" key="10">
    <source>
        <dbReference type="Pfam" id="PF00004"/>
    </source>
</evidence>
<keyword evidence="6" id="KW-1133">Transmembrane helix</keyword>
<dbReference type="InterPro" id="IPR057495">
    <property type="entry name" value="AAA_lid_BCS1"/>
</dbReference>
<dbReference type="AlphaFoldDB" id="A0A1B9IQK2"/>
<name>A0A1B9IQK2_9TREE</name>
<dbReference type="STRING" id="1331196.A0A1B9IQK2"/>
<dbReference type="Pfam" id="PF08740">
    <property type="entry name" value="BCS1_N"/>
    <property type="match status" value="1"/>
</dbReference>
<keyword evidence="3" id="KW-0547">Nucleotide-binding</keyword>
<proteinExistence type="predicted"/>
<comment type="subcellular location">
    <subcellularLocation>
        <location evidence="1">Mitochondrion membrane</location>
    </subcellularLocation>
</comment>
<evidence type="ECO:0000313" key="13">
    <source>
        <dbReference type="EMBL" id="OCF57797.1"/>
    </source>
</evidence>
<dbReference type="GO" id="GO:0005524">
    <property type="term" value="F:ATP binding"/>
    <property type="evidence" value="ECO:0007669"/>
    <property type="project" value="UniProtKB-KW"/>
</dbReference>
<dbReference type="OrthoDB" id="2565024at2759"/>
<evidence type="ECO:0000256" key="2">
    <source>
        <dbReference type="ARBA" id="ARBA00022692"/>
    </source>
</evidence>
<evidence type="ECO:0000256" key="8">
    <source>
        <dbReference type="ARBA" id="ARBA00023136"/>
    </source>
</evidence>
<evidence type="ECO:0000256" key="5">
    <source>
        <dbReference type="ARBA" id="ARBA00022840"/>
    </source>
</evidence>
<dbReference type="Gene3D" id="3.40.50.300">
    <property type="entry name" value="P-loop containing nucleotide triphosphate hydrolases"/>
    <property type="match status" value="1"/>
</dbReference>
<reference evidence="14" key="2">
    <citation type="submission" date="2013-12" db="EMBL/GenBank/DDBJ databases">
        <title>Evolution of pathogenesis and genome organization in the Tremellales.</title>
        <authorList>
            <person name="Cuomo C."/>
            <person name="Litvintseva A."/>
            <person name="Heitman J."/>
            <person name="Chen Y."/>
            <person name="Sun S."/>
            <person name="Springer D."/>
            <person name="Dromer F."/>
            <person name="Young S."/>
            <person name="Zeng Q."/>
            <person name="Chapman S."/>
            <person name="Gujja S."/>
            <person name="Saif S."/>
            <person name="Birren B."/>
        </authorList>
    </citation>
    <scope>NUCLEOTIDE SEQUENCE [LARGE SCALE GENOMIC DNA]</scope>
    <source>
        <strain evidence="14">CBS 10435</strain>
    </source>
</reference>
<dbReference type="SUPFAM" id="SSF52540">
    <property type="entry name" value="P-loop containing nucleoside triphosphate hydrolases"/>
    <property type="match status" value="1"/>
</dbReference>
<organism evidence="13 14">
    <name type="scientific">Kwoniella mangroviensis CBS 10435</name>
    <dbReference type="NCBI Taxonomy" id="1331196"/>
    <lineage>
        <taxon>Eukaryota</taxon>
        <taxon>Fungi</taxon>
        <taxon>Dikarya</taxon>
        <taxon>Basidiomycota</taxon>
        <taxon>Agaricomycotina</taxon>
        <taxon>Tremellomycetes</taxon>
        <taxon>Tremellales</taxon>
        <taxon>Cryptococcaceae</taxon>
        <taxon>Kwoniella</taxon>
    </lineage>
</organism>
<dbReference type="InterPro" id="IPR014851">
    <property type="entry name" value="BCS1_N"/>
</dbReference>
<evidence type="ECO:0000313" key="14">
    <source>
        <dbReference type="Proteomes" id="UP000092583"/>
    </source>
</evidence>
<evidence type="ECO:0000256" key="4">
    <source>
        <dbReference type="ARBA" id="ARBA00022801"/>
    </source>
</evidence>
<dbReference type="Pfam" id="PF25426">
    <property type="entry name" value="AAA_lid_BCS1"/>
    <property type="match status" value="1"/>
</dbReference>
<sequence>MTKRSIFDLLVDVNVGAWQKINFKGKTVRIGMVQDDDALREGKKWIIMKAYFATPRMFTSLLTESHDKFKSLTANKTSIYTPNLSHGATWQRTSSRPNRPWESIFLVSNIKEWILNDCQEFLNESEFYLRRGIPYRRGYLCFGVAGSGKSSMIGALAAKLNLDIYLVNLGGKSLDDDKLQELLQACSGKCLLLMEDIDCAFTTKKPQDEEEVHPPQHPNSPALANAIRNVQLPKFARQSKEVITLSGLLNALDGVASGEGRLLFCTTDWKDRIDSALSSPGRCDIWIEFKHATRSQAKSLFEYFYRSDPDSQDTINEDEKPAMDITSLAEGFSSHIPDDVISVSALQGYLMRHKRQPELAVENVRSWVEKGCGQGPTPLLHDGKVDLKVIGNTVETDTEKAKVKVNGVKVNGHMEEEKGEDMVDEA</sequence>
<keyword evidence="8" id="KW-0472">Membrane</keyword>
<gene>
    <name evidence="13" type="ORF">L486_05262</name>
</gene>
<feature type="domain" description="Mitochondrial chaperone BCS1-like ATPase lid" evidence="12">
    <location>
        <begin position="294"/>
        <end position="365"/>
    </location>
</feature>
<evidence type="ECO:0008006" key="15">
    <source>
        <dbReference type="Google" id="ProtNLM"/>
    </source>
</evidence>
<keyword evidence="2" id="KW-0812">Transmembrane</keyword>
<dbReference type="InterPro" id="IPR027417">
    <property type="entry name" value="P-loop_NTPase"/>
</dbReference>
<evidence type="ECO:0000259" key="12">
    <source>
        <dbReference type="Pfam" id="PF25426"/>
    </source>
</evidence>
<evidence type="ECO:0000259" key="11">
    <source>
        <dbReference type="Pfam" id="PF08740"/>
    </source>
</evidence>
<keyword evidence="7" id="KW-0496">Mitochondrion</keyword>
<dbReference type="PANTHER" id="PTHR23070">
    <property type="entry name" value="BCS1 AAA-TYPE ATPASE"/>
    <property type="match status" value="1"/>
</dbReference>
<dbReference type="EMBL" id="KI669463">
    <property type="protein sequence ID" value="OCF57797.1"/>
    <property type="molecule type" value="Genomic_DNA"/>
</dbReference>
<dbReference type="Pfam" id="PF00004">
    <property type="entry name" value="AAA"/>
    <property type="match status" value="1"/>
</dbReference>
<keyword evidence="5" id="KW-0067">ATP-binding</keyword>
<evidence type="ECO:0000256" key="7">
    <source>
        <dbReference type="ARBA" id="ARBA00023128"/>
    </source>
</evidence>
<reference evidence="13 14" key="1">
    <citation type="submission" date="2013-07" db="EMBL/GenBank/DDBJ databases">
        <title>The Genome Sequence of Kwoniella mangroviensis CBS10435.</title>
        <authorList>
            <consortium name="The Broad Institute Genome Sequencing Platform"/>
            <person name="Cuomo C."/>
            <person name="Litvintseva A."/>
            <person name="Chen Y."/>
            <person name="Heitman J."/>
            <person name="Sun S."/>
            <person name="Springer D."/>
            <person name="Dromer F."/>
            <person name="Young S.K."/>
            <person name="Zeng Q."/>
            <person name="Gargeya S."/>
            <person name="Fitzgerald M."/>
            <person name="Abouelleil A."/>
            <person name="Alvarado L."/>
            <person name="Berlin A.M."/>
            <person name="Chapman S.B."/>
            <person name="Dewar J."/>
            <person name="Goldberg J."/>
            <person name="Griggs A."/>
            <person name="Gujja S."/>
            <person name="Hansen M."/>
            <person name="Howarth C."/>
            <person name="Imamovic A."/>
            <person name="Larimer J."/>
            <person name="McCowan C."/>
            <person name="Murphy C."/>
            <person name="Pearson M."/>
            <person name="Priest M."/>
            <person name="Roberts A."/>
            <person name="Saif S."/>
            <person name="Shea T."/>
            <person name="Sykes S."/>
            <person name="Wortman J."/>
            <person name="Nusbaum C."/>
            <person name="Birren B."/>
        </authorList>
    </citation>
    <scope>NUCLEOTIDE SEQUENCE [LARGE SCALE GENOMIC DNA]</scope>
    <source>
        <strain evidence="13 14">CBS 10435</strain>
    </source>
</reference>
<dbReference type="Proteomes" id="UP000092583">
    <property type="component" value="Unassembled WGS sequence"/>
</dbReference>
<protein>
    <recommendedName>
        <fullName evidence="15">AAA+ ATPase domain-containing protein</fullName>
    </recommendedName>
</protein>
<feature type="domain" description="ATPase AAA-type core" evidence="10">
    <location>
        <begin position="140"/>
        <end position="289"/>
    </location>
</feature>
<keyword evidence="14" id="KW-1185">Reference proteome</keyword>
<keyword evidence="4" id="KW-0378">Hydrolase</keyword>
<accession>A0A1B9IQK2</accession>
<dbReference type="GO" id="GO:0016887">
    <property type="term" value="F:ATP hydrolysis activity"/>
    <property type="evidence" value="ECO:0007669"/>
    <property type="project" value="InterPro"/>
</dbReference>
<comment type="catalytic activity">
    <reaction evidence="9">
        <text>ATP + H2O = ADP + phosphate + H(+)</text>
        <dbReference type="Rhea" id="RHEA:13065"/>
        <dbReference type="ChEBI" id="CHEBI:15377"/>
        <dbReference type="ChEBI" id="CHEBI:15378"/>
        <dbReference type="ChEBI" id="CHEBI:30616"/>
        <dbReference type="ChEBI" id="CHEBI:43474"/>
        <dbReference type="ChEBI" id="CHEBI:456216"/>
    </reaction>
    <physiologicalReaction direction="left-to-right" evidence="9">
        <dbReference type="Rhea" id="RHEA:13066"/>
    </physiologicalReaction>
</comment>
<dbReference type="InterPro" id="IPR003959">
    <property type="entry name" value="ATPase_AAA_core"/>
</dbReference>
<evidence type="ECO:0000256" key="6">
    <source>
        <dbReference type="ARBA" id="ARBA00022989"/>
    </source>
</evidence>
<evidence type="ECO:0000256" key="3">
    <source>
        <dbReference type="ARBA" id="ARBA00022741"/>
    </source>
</evidence>